<evidence type="ECO:0000313" key="2">
    <source>
        <dbReference type="Proteomes" id="UP000011115"/>
    </source>
</evidence>
<dbReference type="InParanoid" id="M0ZYI3"/>
<dbReference type="EnsemblPlants" id="PGSC0003DMT400010756">
    <property type="protein sequence ID" value="PGSC0003DMT400010756"/>
    <property type="gene ID" value="PGSC0003DMG400004202"/>
</dbReference>
<protein>
    <submittedName>
        <fullName evidence="1">Uncharacterized protein</fullName>
    </submittedName>
</protein>
<accession>M0ZYI3</accession>
<dbReference type="Proteomes" id="UP000011115">
    <property type="component" value="Unassembled WGS sequence"/>
</dbReference>
<reference evidence="1" key="2">
    <citation type="submission" date="2015-06" db="UniProtKB">
        <authorList>
            <consortium name="EnsemblPlants"/>
        </authorList>
    </citation>
    <scope>IDENTIFICATION</scope>
    <source>
        <strain evidence="1">DM1-3 516 R44</strain>
    </source>
</reference>
<keyword evidence="2" id="KW-1185">Reference proteome</keyword>
<dbReference type="HOGENOM" id="CLU_3018006_0_0_1"/>
<reference evidence="2" key="1">
    <citation type="journal article" date="2011" name="Nature">
        <title>Genome sequence and analysis of the tuber crop potato.</title>
        <authorList>
            <consortium name="The Potato Genome Sequencing Consortium"/>
        </authorList>
    </citation>
    <scope>NUCLEOTIDE SEQUENCE [LARGE SCALE GENOMIC DNA]</scope>
    <source>
        <strain evidence="2">cv. DM1-3 516 R44</strain>
    </source>
</reference>
<proteinExistence type="predicted"/>
<dbReference type="Gramene" id="PGSC0003DMT400010756">
    <property type="protein sequence ID" value="PGSC0003DMT400010756"/>
    <property type="gene ID" value="PGSC0003DMG400004202"/>
</dbReference>
<sequence length="56" mass="6398">MGRNSTKKKSMSILVSPLSVQLENKKPESGKRIQRGQERKISLIGSCKLKYQTRHL</sequence>
<name>M0ZYI3_SOLTU</name>
<dbReference type="PaxDb" id="4113-PGSC0003DMT400010756"/>
<evidence type="ECO:0000313" key="1">
    <source>
        <dbReference type="EnsemblPlants" id="PGSC0003DMT400010756"/>
    </source>
</evidence>
<organism evidence="1 2">
    <name type="scientific">Solanum tuberosum</name>
    <name type="common">Potato</name>
    <dbReference type="NCBI Taxonomy" id="4113"/>
    <lineage>
        <taxon>Eukaryota</taxon>
        <taxon>Viridiplantae</taxon>
        <taxon>Streptophyta</taxon>
        <taxon>Embryophyta</taxon>
        <taxon>Tracheophyta</taxon>
        <taxon>Spermatophyta</taxon>
        <taxon>Magnoliopsida</taxon>
        <taxon>eudicotyledons</taxon>
        <taxon>Gunneridae</taxon>
        <taxon>Pentapetalae</taxon>
        <taxon>asterids</taxon>
        <taxon>lamiids</taxon>
        <taxon>Solanales</taxon>
        <taxon>Solanaceae</taxon>
        <taxon>Solanoideae</taxon>
        <taxon>Solaneae</taxon>
        <taxon>Solanum</taxon>
    </lineage>
</organism>
<dbReference type="AlphaFoldDB" id="M0ZYI3"/>